<accession>A0A6H0SI55</accession>
<proteinExistence type="predicted"/>
<dbReference type="Pfam" id="PF12698">
    <property type="entry name" value="ABC2_membrane_3"/>
    <property type="match status" value="1"/>
</dbReference>
<gene>
    <name evidence="7" type="ORF">D3791_07965</name>
</gene>
<dbReference type="AlphaFoldDB" id="A0A6H0SI55"/>
<evidence type="ECO:0000256" key="2">
    <source>
        <dbReference type="ARBA" id="ARBA00022692"/>
    </source>
</evidence>
<feature type="domain" description="ABC-2 type transporter transmembrane" evidence="6">
    <location>
        <begin position="82"/>
        <end position="275"/>
    </location>
</feature>
<dbReference type="EMBL" id="CP032549">
    <property type="protein sequence ID" value="QIV87068.1"/>
    <property type="molecule type" value="Genomic_DNA"/>
</dbReference>
<reference evidence="7 8" key="1">
    <citation type="submission" date="2018-09" db="EMBL/GenBank/DDBJ databases">
        <title>Glutamicibacter mishrai S5-52T (LMG 29155T = KCTC 39846T).</title>
        <authorList>
            <person name="Das S.K."/>
        </authorList>
    </citation>
    <scope>NUCLEOTIDE SEQUENCE [LARGE SCALE GENOMIC DNA]</scope>
    <source>
        <strain evidence="7 8">S5-52</strain>
    </source>
</reference>
<sequence length="299" mass="31957">MNTATLNIGTVSKSRQALRETGLVIRREILTRTANRTILVTTGLLTLGVGAAASVGGWFLVNSPQGLDTFNLNPRMLFATAMICALLTSLVYSSQSLTSGVVEEKSSRVVEILLTKIGIGPLLAGKLLGIGLVTLAQLLVIGGAGVLGFTVMGGFSLIDIQVGPSLMWFMVWFLLGYAVFALLNTALAATVARQEDLASAVMPLSVLQMVLLVISLYVLPTHLDNAWLHALSFVPLFSSYLMPIRFGLDGIEMWQMIAAAGLSLMAIPVLFWVATLLYRNNALRTGSRVSLRTSLSAAD</sequence>
<feature type="transmembrane region" description="Helical" evidence="5">
    <location>
        <begin position="226"/>
        <end position="248"/>
    </location>
</feature>
<organism evidence="7 8">
    <name type="scientific">Glutamicibacter mishrai</name>
    <dbReference type="NCBI Taxonomy" id="1775880"/>
    <lineage>
        <taxon>Bacteria</taxon>
        <taxon>Bacillati</taxon>
        <taxon>Actinomycetota</taxon>
        <taxon>Actinomycetes</taxon>
        <taxon>Micrococcales</taxon>
        <taxon>Micrococcaceae</taxon>
        <taxon>Glutamicibacter</taxon>
    </lineage>
</organism>
<dbReference type="InterPro" id="IPR013525">
    <property type="entry name" value="ABC2_TM"/>
</dbReference>
<dbReference type="GO" id="GO:0016020">
    <property type="term" value="C:membrane"/>
    <property type="evidence" value="ECO:0007669"/>
    <property type="project" value="UniProtKB-SubCell"/>
</dbReference>
<feature type="transmembrane region" description="Helical" evidence="5">
    <location>
        <begin position="254"/>
        <end position="278"/>
    </location>
</feature>
<keyword evidence="2 5" id="KW-0812">Transmembrane</keyword>
<name>A0A6H0SI55_9MICC</name>
<feature type="transmembrane region" description="Helical" evidence="5">
    <location>
        <begin position="170"/>
        <end position="191"/>
    </location>
</feature>
<protein>
    <submittedName>
        <fullName evidence="7">ABC transporter permease</fullName>
    </submittedName>
</protein>
<keyword evidence="4 5" id="KW-0472">Membrane</keyword>
<evidence type="ECO:0000313" key="7">
    <source>
        <dbReference type="EMBL" id="QIV87068.1"/>
    </source>
</evidence>
<dbReference type="GO" id="GO:0140359">
    <property type="term" value="F:ABC-type transporter activity"/>
    <property type="evidence" value="ECO:0007669"/>
    <property type="project" value="InterPro"/>
</dbReference>
<feature type="transmembrane region" description="Helical" evidence="5">
    <location>
        <begin position="113"/>
        <end position="132"/>
    </location>
</feature>
<comment type="subcellular location">
    <subcellularLocation>
        <location evidence="1">Membrane</location>
        <topology evidence="1">Multi-pass membrane protein</topology>
    </subcellularLocation>
</comment>
<evidence type="ECO:0000256" key="4">
    <source>
        <dbReference type="ARBA" id="ARBA00023136"/>
    </source>
</evidence>
<evidence type="ECO:0000259" key="6">
    <source>
        <dbReference type="Pfam" id="PF12698"/>
    </source>
</evidence>
<feature type="transmembrane region" description="Helical" evidence="5">
    <location>
        <begin position="197"/>
        <end position="219"/>
    </location>
</feature>
<evidence type="ECO:0000256" key="1">
    <source>
        <dbReference type="ARBA" id="ARBA00004141"/>
    </source>
</evidence>
<keyword evidence="3 5" id="KW-1133">Transmembrane helix</keyword>
<feature type="transmembrane region" description="Helical" evidence="5">
    <location>
        <begin position="72"/>
        <end position="92"/>
    </location>
</feature>
<dbReference type="Proteomes" id="UP000502331">
    <property type="component" value="Chromosome"/>
</dbReference>
<keyword evidence="8" id="KW-1185">Reference proteome</keyword>
<feature type="transmembrane region" description="Helical" evidence="5">
    <location>
        <begin position="37"/>
        <end position="60"/>
    </location>
</feature>
<feature type="transmembrane region" description="Helical" evidence="5">
    <location>
        <begin position="138"/>
        <end position="158"/>
    </location>
</feature>
<evidence type="ECO:0000313" key="8">
    <source>
        <dbReference type="Proteomes" id="UP000502331"/>
    </source>
</evidence>
<evidence type="ECO:0000256" key="3">
    <source>
        <dbReference type="ARBA" id="ARBA00022989"/>
    </source>
</evidence>
<evidence type="ECO:0000256" key="5">
    <source>
        <dbReference type="SAM" id="Phobius"/>
    </source>
</evidence>